<dbReference type="AlphaFoldDB" id="A0A517Q052"/>
<dbReference type="EMBL" id="CP037421">
    <property type="protein sequence ID" value="QDT24998.1"/>
    <property type="molecule type" value="Genomic_DNA"/>
</dbReference>
<organism evidence="1 2">
    <name type="scientific">Gimesia panareensis</name>
    <dbReference type="NCBI Taxonomy" id="2527978"/>
    <lineage>
        <taxon>Bacteria</taxon>
        <taxon>Pseudomonadati</taxon>
        <taxon>Planctomycetota</taxon>
        <taxon>Planctomycetia</taxon>
        <taxon>Planctomycetales</taxon>
        <taxon>Planctomycetaceae</taxon>
        <taxon>Gimesia</taxon>
    </lineage>
</organism>
<reference evidence="1 2" key="1">
    <citation type="submission" date="2019-03" db="EMBL/GenBank/DDBJ databases">
        <title>Deep-cultivation of Planctomycetes and their phenomic and genomic characterization uncovers novel biology.</title>
        <authorList>
            <person name="Wiegand S."/>
            <person name="Jogler M."/>
            <person name="Boedeker C."/>
            <person name="Pinto D."/>
            <person name="Vollmers J."/>
            <person name="Rivas-Marin E."/>
            <person name="Kohn T."/>
            <person name="Peeters S.H."/>
            <person name="Heuer A."/>
            <person name="Rast P."/>
            <person name="Oberbeckmann S."/>
            <person name="Bunk B."/>
            <person name="Jeske O."/>
            <person name="Meyerdierks A."/>
            <person name="Storesund J.E."/>
            <person name="Kallscheuer N."/>
            <person name="Luecker S."/>
            <person name="Lage O.M."/>
            <person name="Pohl T."/>
            <person name="Merkel B.J."/>
            <person name="Hornburger P."/>
            <person name="Mueller R.-W."/>
            <person name="Bruemmer F."/>
            <person name="Labrenz M."/>
            <person name="Spormann A.M."/>
            <person name="Op den Camp H."/>
            <person name="Overmann J."/>
            <person name="Amann R."/>
            <person name="Jetten M.S.M."/>
            <person name="Mascher T."/>
            <person name="Medema M.H."/>
            <person name="Devos D.P."/>
            <person name="Kaster A.-K."/>
            <person name="Ovreas L."/>
            <person name="Rohde M."/>
            <person name="Galperin M.Y."/>
            <person name="Jogler C."/>
        </authorList>
    </citation>
    <scope>NUCLEOTIDE SEQUENCE [LARGE SCALE GENOMIC DNA]</scope>
    <source>
        <strain evidence="1 2">Enr10</strain>
    </source>
</reference>
<gene>
    <name evidence="1" type="ORF">Enr10x_02920</name>
</gene>
<evidence type="ECO:0000313" key="2">
    <source>
        <dbReference type="Proteomes" id="UP000315647"/>
    </source>
</evidence>
<proteinExistence type="predicted"/>
<accession>A0A517ZZT4</accession>
<evidence type="ECO:0000313" key="1">
    <source>
        <dbReference type="EMBL" id="QDT24998.1"/>
    </source>
</evidence>
<protein>
    <submittedName>
        <fullName evidence="1">Uncharacterized protein</fullName>
    </submittedName>
</protein>
<accession>A0A517Q052</accession>
<sequence>MTPIHQGIAPCANSTLFSEVVLLCNKSELINVTHSTILNQNQTHAFHYCEFMQGLTMTLIHRLIALFVIAFGACIVLNGPDILIYLVAQAAISGTFIFMCLKKEREITAKQNQAESGTE</sequence>
<dbReference type="Proteomes" id="UP000315647">
    <property type="component" value="Chromosome"/>
</dbReference>
<keyword evidence="2" id="KW-1185">Reference proteome</keyword>
<name>A0A517Q052_9PLAN</name>